<evidence type="ECO:0000256" key="2">
    <source>
        <dbReference type="ARBA" id="ARBA00022737"/>
    </source>
</evidence>
<dbReference type="PANTHER" id="PTHR24106">
    <property type="entry name" value="NACHT, LRR AND CARD DOMAINS-CONTAINING"/>
    <property type="match status" value="1"/>
</dbReference>
<dbReference type="InterPro" id="IPR029495">
    <property type="entry name" value="NACHT-assoc"/>
</dbReference>
<dbReference type="RefSeq" id="XP_050924104.1">
    <property type="nucleotide sequence ID" value="XM_051068147.1"/>
</dbReference>
<evidence type="ECO:0000256" key="1">
    <source>
        <dbReference type="ARBA" id="ARBA00022614"/>
    </source>
</evidence>
<gene>
    <name evidence="6" type="primary">LOC127140211</name>
</gene>
<sequence length="273" mass="31469">MYERVDFKGGLPVDGRMQQQSPDSPEPSCVSLKSDGSMYERVDFKGGQPADGRMQQQSPDSPEPGCVSMKSDGSMYERVDFKGGLPVDGRVQQQSSEVHSDQSDQQHQPDLDSILMLLEENIITFVKKELKRVQRVLRPGYPECLASQREDEEVLDGEDEEQRRSSREEFLKITVNFLRRMKQEELADCLQSKCHSAFCGRKLKSNLKKKFQCLFEGLAKTGKPNLLNQIYTELYIIEEWTGEVNDEHEVRQIGNNIQETRQTRNNHQTRRHL</sequence>
<dbReference type="Pfam" id="PF14484">
    <property type="entry name" value="FISNA"/>
    <property type="match status" value="1"/>
</dbReference>
<feature type="compositionally biased region" description="Basic and acidic residues" evidence="3">
    <location>
        <begin position="98"/>
        <end position="108"/>
    </location>
</feature>
<dbReference type="AlphaFoldDB" id="A0AAJ8DMD3"/>
<keyword evidence="2" id="KW-0677">Repeat</keyword>
<keyword evidence="1" id="KW-0433">Leucine-rich repeat</keyword>
<feature type="domain" description="FISNA" evidence="4">
    <location>
        <begin position="202"/>
        <end position="269"/>
    </location>
</feature>
<dbReference type="GeneID" id="127140211"/>
<reference evidence="6" key="1">
    <citation type="submission" date="2025-08" db="UniProtKB">
        <authorList>
            <consortium name="RefSeq"/>
        </authorList>
    </citation>
    <scope>IDENTIFICATION</scope>
    <source>
        <tissue evidence="6">Brain</tissue>
    </source>
</reference>
<evidence type="ECO:0000313" key="5">
    <source>
        <dbReference type="Proteomes" id="UP000694890"/>
    </source>
</evidence>
<accession>A0AAJ8DMD3</accession>
<organism evidence="5 6">
    <name type="scientific">Lates calcarifer</name>
    <name type="common">Barramundi</name>
    <name type="synonym">Holocentrus calcarifer</name>
    <dbReference type="NCBI Taxonomy" id="8187"/>
    <lineage>
        <taxon>Eukaryota</taxon>
        <taxon>Metazoa</taxon>
        <taxon>Chordata</taxon>
        <taxon>Craniata</taxon>
        <taxon>Vertebrata</taxon>
        <taxon>Euteleostomi</taxon>
        <taxon>Actinopterygii</taxon>
        <taxon>Neopterygii</taxon>
        <taxon>Teleostei</taxon>
        <taxon>Neoteleostei</taxon>
        <taxon>Acanthomorphata</taxon>
        <taxon>Carangaria</taxon>
        <taxon>Carangaria incertae sedis</taxon>
        <taxon>Centropomidae</taxon>
        <taxon>Lates</taxon>
    </lineage>
</organism>
<dbReference type="SMART" id="SM01288">
    <property type="entry name" value="FISNA"/>
    <property type="match status" value="1"/>
</dbReference>
<feature type="region of interest" description="Disordered" evidence="3">
    <location>
        <begin position="1"/>
        <end position="108"/>
    </location>
</feature>
<evidence type="ECO:0000256" key="3">
    <source>
        <dbReference type="SAM" id="MobiDB-lite"/>
    </source>
</evidence>
<name>A0AAJ8DMD3_LATCA</name>
<dbReference type="KEGG" id="lcf:127140211"/>
<dbReference type="Proteomes" id="UP000694890">
    <property type="component" value="Unplaced"/>
</dbReference>
<dbReference type="InterPro" id="IPR051261">
    <property type="entry name" value="NLR"/>
</dbReference>
<evidence type="ECO:0000313" key="6">
    <source>
        <dbReference type="RefSeq" id="XP_050924104.1"/>
    </source>
</evidence>
<protein>
    <submittedName>
        <fullName evidence="6">Uncharacterized protein LOC127140211 isoform X1</fullName>
    </submittedName>
</protein>
<proteinExistence type="predicted"/>
<evidence type="ECO:0000259" key="4">
    <source>
        <dbReference type="SMART" id="SM01288"/>
    </source>
</evidence>